<dbReference type="PANTHER" id="PTHR42951:SF4">
    <property type="entry name" value="ACYL-COENZYME A THIOESTERASE MBLAC2"/>
    <property type="match status" value="1"/>
</dbReference>
<dbReference type="AlphaFoldDB" id="W9H4A9"/>
<dbReference type="InterPro" id="IPR030829">
    <property type="entry name" value="SoxH-rel_PQQ_2"/>
</dbReference>
<dbReference type="SMART" id="SM00849">
    <property type="entry name" value="Lactamase_B"/>
    <property type="match status" value="1"/>
</dbReference>
<dbReference type="EMBL" id="AVFL01000005">
    <property type="protein sequence ID" value="EWY41055.1"/>
    <property type="molecule type" value="Genomic_DNA"/>
</dbReference>
<dbReference type="PANTHER" id="PTHR42951">
    <property type="entry name" value="METALLO-BETA-LACTAMASE DOMAIN-CONTAINING"/>
    <property type="match status" value="1"/>
</dbReference>
<evidence type="ECO:0000313" key="5">
    <source>
        <dbReference type="Proteomes" id="UP000019486"/>
    </source>
</evidence>
<proteinExistence type="inferred from homology"/>
<keyword evidence="5" id="KW-1185">Reference proteome</keyword>
<evidence type="ECO:0000313" key="4">
    <source>
        <dbReference type="EMBL" id="EWY41055.1"/>
    </source>
</evidence>
<sequence length="310" mass="33399">MLPNMKALIGAIILFRIAGSLPAAAAPLPVEEVAAGVFVHVGVAAYADRSNKGDVANMGFIIGADAVAVIDTGNSPALARDLRDAIRQRTSLPIRYVINTHMHPDHVFGNGAFLDDRPDFVAHANYQSALMGRADAYQRRLEEDLGAEEADKAVMVPPTLTVGDKRELDLGGRPIELVAWPAGHTNNDLTVMDRTTGTLFAGDLVFQRRLPTVDGSALGWLRDLDKLTAMPAARVVPGHGPASAPWPDGAADTLRYLNTLVGDIRALQKEGGTIERASVEAAASERQHWNLFDEDNPRNAVTVFAELEWE</sequence>
<dbReference type="InterPro" id="IPR001279">
    <property type="entry name" value="Metallo-B-lactamas"/>
</dbReference>
<dbReference type="InterPro" id="IPR050855">
    <property type="entry name" value="NDM-1-like"/>
</dbReference>
<evidence type="ECO:0000256" key="1">
    <source>
        <dbReference type="ARBA" id="ARBA00005250"/>
    </source>
</evidence>
<feature type="chain" id="PRO_5004920813" evidence="2">
    <location>
        <begin position="26"/>
        <end position="310"/>
    </location>
</feature>
<dbReference type="Gene3D" id="3.60.15.10">
    <property type="entry name" value="Ribonuclease Z/Hydroxyacylglutathione hydrolase-like"/>
    <property type="match status" value="1"/>
</dbReference>
<comment type="similarity">
    <text evidence="1">Belongs to the metallo-beta-lactamase superfamily. Class-B beta-lactamase family.</text>
</comment>
<keyword evidence="2" id="KW-0732">Signal</keyword>
<organism evidence="4 5">
    <name type="scientific">Skermanella stibiiresistens SB22</name>
    <dbReference type="NCBI Taxonomy" id="1385369"/>
    <lineage>
        <taxon>Bacteria</taxon>
        <taxon>Pseudomonadati</taxon>
        <taxon>Pseudomonadota</taxon>
        <taxon>Alphaproteobacteria</taxon>
        <taxon>Rhodospirillales</taxon>
        <taxon>Azospirillaceae</taxon>
        <taxon>Skermanella</taxon>
    </lineage>
</organism>
<dbReference type="STRING" id="1385369.N825_30725"/>
<dbReference type="NCBIfam" id="TIGR04559">
    <property type="entry name" value="SoxH_rel_PQQ_2"/>
    <property type="match status" value="1"/>
</dbReference>
<dbReference type="SUPFAM" id="SSF56281">
    <property type="entry name" value="Metallo-hydrolase/oxidoreductase"/>
    <property type="match status" value="1"/>
</dbReference>
<dbReference type="Pfam" id="PF00753">
    <property type="entry name" value="Lactamase_B"/>
    <property type="match status" value="1"/>
</dbReference>
<dbReference type="GO" id="GO:0017001">
    <property type="term" value="P:antibiotic catabolic process"/>
    <property type="evidence" value="ECO:0007669"/>
    <property type="project" value="UniProtKB-ARBA"/>
</dbReference>
<dbReference type="CDD" id="cd16282">
    <property type="entry name" value="metallo-hydrolase-like_MBL-fold"/>
    <property type="match status" value="1"/>
</dbReference>
<dbReference type="InterPro" id="IPR036866">
    <property type="entry name" value="RibonucZ/Hydroxyglut_hydro"/>
</dbReference>
<evidence type="ECO:0000256" key="2">
    <source>
        <dbReference type="SAM" id="SignalP"/>
    </source>
</evidence>
<dbReference type="PATRIC" id="fig|1385369.3.peg.1783"/>
<evidence type="ECO:0000259" key="3">
    <source>
        <dbReference type="SMART" id="SM00849"/>
    </source>
</evidence>
<dbReference type="Proteomes" id="UP000019486">
    <property type="component" value="Unassembled WGS sequence"/>
</dbReference>
<feature type="domain" description="Metallo-beta-lactamase" evidence="3">
    <location>
        <begin position="55"/>
        <end position="239"/>
    </location>
</feature>
<feature type="signal peptide" evidence="2">
    <location>
        <begin position="1"/>
        <end position="25"/>
    </location>
</feature>
<protein>
    <submittedName>
        <fullName evidence="4">Beta-lactamase</fullName>
    </submittedName>
</protein>
<name>W9H4A9_9PROT</name>
<gene>
    <name evidence="4" type="ORF">N825_30725</name>
</gene>
<reference evidence="4 5" key="1">
    <citation type="submission" date="2013-08" db="EMBL/GenBank/DDBJ databases">
        <title>The genome sequence of Skermanella stibiiresistens.</title>
        <authorList>
            <person name="Zhu W."/>
            <person name="Wang G."/>
        </authorList>
    </citation>
    <scope>NUCLEOTIDE SEQUENCE [LARGE SCALE GENOMIC DNA]</scope>
    <source>
        <strain evidence="4 5">SB22</strain>
    </source>
</reference>
<accession>W9H4A9</accession>
<comment type="caution">
    <text evidence="4">The sequence shown here is derived from an EMBL/GenBank/DDBJ whole genome shotgun (WGS) entry which is preliminary data.</text>
</comment>